<dbReference type="SMART" id="SM00248">
    <property type="entry name" value="ANK"/>
    <property type="match status" value="6"/>
</dbReference>
<dbReference type="PANTHER" id="PTHR24174:SF1">
    <property type="entry name" value="IP14385P"/>
    <property type="match status" value="1"/>
</dbReference>
<dbReference type="PRINTS" id="PR01415">
    <property type="entry name" value="ANKYRIN"/>
</dbReference>
<dbReference type="GeneID" id="112049876"/>
<keyword evidence="7" id="KW-1185">Reference proteome</keyword>
<dbReference type="Pfam" id="PF00536">
    <property type="entry name" value="SAM_1"/>
    <property type="match status" value="2"/>
</dbReference>
<keyword evidence="1" id="KW-0677">Repeat</keyword>
<feature type="repeat" description="ANK" evidence="3">
    <location>
        <begin position="80"/>
        <end position="109"/>
    </location>
</feature>
<organism evidence="7 8">
    <name type="scientific">Bicyclus anynana</name>
    <name type="common">Squinting bush brown butterfly</name>
    <dbReference type="NCBI Taxonomy" id="110368"/>
    <lineage>
        <taxon>Eukaryota</taxon>
        <taxon>Metazoa</taxon>
        <taxon>Ecdysozoa</taxon>
        <taxon>Arthropoda</taxon>
        <taxon>Hexapoda</taxon>
        <taxon>Insecta</taxon>
        <taxon>Pterygota</taxon>
        <taxon>Neoptera</taxon>
        <taxon>Endopterygota</taxon>
        <taxon>Lepidoptera</taxon>
        <taxon>Glossata</taxon>
        <taxon>Ditrysia</taxon>
        <taxon>Papilionoidea</taxon>
        <taxon>Nymphalidae</taxon>
        <taxon>Satyrinae</taxon>
        <taxon>Satyrini</taxon>
        <taxon>Mycalesina</taxon>
        <taxon>Bicyclus</taxon>
    </lineage>
</organism>
<sequence>MGKGQDLLNAARAGDKWTVEKIIGILTKRSGPFTNFRKGGLNVQDDNGYTPLHHACLNGHTEVVRLLLSAGASPAVLDKTGASPLHLAAWKGDSAIVTMLLAHNPPVNIDLLTANLETPLIMAAQYGSVNVVAQLVDRGADVNLRNGNKESALDLAAQFGRLPTVKHLLATHRTLVHQYKYPNWRVHKFDYPTPLHRAAKNGHVEVVQLLLAEGIDPNIRSNSGTPLHEAACFGKDAVVRVLLEAGADLNAADNRGKTVEELLADYSEEATRKVRRAIRDYRNSTRHNYESEEDQRPYSMQDCSPTSYKNLPVMCTDNEMAFEMRLSNAADALTNINISDKISVSNADIKATENWNLIRQSLQTNNPKHITYTNTQQYVDNNEYNTNYTKYSDSHSYISSFLNLWRSKGSHVHTIEQNDIYENMPSLIAEPSYSVHNTSDLLAWRKKKPKPAPKPNLKKNKLKSDDEIYENIPDDVKLMRENIYEGVGEKPRLTNNKYARKSFSDIYTSMDSRIKIIEPSRILKSAKTRKSMSLSSGSLYVDMKSTLKNPESQGVISGCHFRGSIGCVHENSGVYYSIYELKPEAMRNNEYPFERTKQKFDRLPCFCHRKRKEINSCEIFYSCENFIQAGVGNRSDESSLKELNEKSDLDGMTFEPFEPETSMKSRKSQRVKNIFVKKINQLAQLLIDWDDSKTPETQKSNNLNHSLLTPSSSIVTKNSSQSFVKKLASKCLGLKAKFNSAPNISNQGLESNVDGKLKHLDTKQSANALHIGNSKFFKILSKKEESGDIQCNDEFDTISLDRLGTLNRDSTVNRSNRSCPGFKTSLPNISENNELTEEAVAESLANKESTCEGKNTAKPMSEAINYEIKNSIFEPRKSDNRISITSNASLDSANLVNECYESYEFTSANSPDLKSKVKNTVLNPKPTPRSNLGSTFKSENTIYENILPDKNSLTRPTPAARTHIPTKVVVKDDESKIYENILLIQPKSKPPEPPKRNVMANVVSHNSSPSVSRSSSMSSDSMIDESNLEDILLSEKSKSFRHGQKLRRKESSKFSIHRSNSNASEFSDATEASAIENVDCSADLDGKSVYATMVGTLPNKKSEKVKKKVLFRHKTFTNIEVDRNSFKNFPKRNDSFLKHTLASYHIRGTGHCIYKAPTVKEFIYIFNRDTLYSDVEPFTKVPNDKRDSYYETAICFCRPRPPKLHSSAEDLLDIQNKEEVEEKVSIDMDAFVNKIELVSSSFRCFCDSGSCSLHANKREFPSELVVKFSAIKKSISTPDITLEISPSSTVLKSGLSKNMSVPANLEEPYAVSNISEIEKRFETNSKTDIKLSSLDSPTYVAMSPHSSLSSNGRPYSIKDISEVISLGSNSTSTGANTSCASDTSLLHKSNSEHSGHWSLQSCNSNITVVSDVSFKTCLEESSDESDTIHSDDDISDAETIKSDVSTTKRPWVHSSSFRFGNSSRKDEDASITEEDFGSAKFESSSSKFESGISVDSDSSSSECAGDSGVPGESCDVSLDASLERGSGVVGGVRSGSGRRRWDELEGASEGDALSISSAASSCAPLHLAHHHEYSKVSPTPPKKPPRRNLSVSPTHVNSPSSGYSYELRTHARSQDDLDEIQDAKHYLKHGRSVDQYVDSKLSYSEYEENHNSPRVIPVPNPRPSLKNRTQPVAITAMYENVVIKEQNPRRKLRRNTFGPQHENFESRMADKRVRKYSNQERSSMESLLDDQSMNSPSECERYSSGLRVDIPLSPTHYEQPPTPDHPPPSAKQAERSIHERIRPLSQEYKRRSMLRDSQTETEVCLLRAPSAVSVASGATDRSGNTDNCVEEYVCDVPFAGLFKGSTTTLDGIGLRPMPAERPKTLRKLKSVYDASPTEPAKVNSSNLSSNGTNTERTNGVEDEVRRRSNTTSSTQSGDKSLSILSPFDEQEEWAKISEIMASFGSKLVRESVFVSELEQEFTSRLGLSCSESSLSPSVASSLGLWLSGLGMHDYETLFVESGYDDIDFINGILNETDLREMGIEENDRQKILESAKHLPLKIAEISNNHNNNNISKNQNESVDDWLRTINLEQYSDTFRKHLYVDMDRVRRIWEVELTAVLEINKSGHRKRILCSVSGEQNGPSNNIEDINADLNNLKNNIQQLKEEIKEKLPPSENLKPVPPPVVPSLAPPGGETLKRSKKNRPAPQPPRPSDLEIRAPSELLVGVPGALKTQWKHQPFVLVTGAVTYVANYLGSTVVKELRGTESTKKSIQKLKKSAKEPRDSPDIILSISYRGVKFLNTITRELVCEHEIRNIHCACQDADDLTHFAYITKDHTTRSHYCHVFRVATMDQATEVILTLGEAFEVAYQMALREQANRVRVPLTVAKTPTHDPTTTSNKEKPNVHGRSHSITEIKLNGHQLKITPIPASLSNEDFQSSKNSDGSKSPRTPLLKAPIASTEEL</sequence>
<dbReference type="InterPro" id="IPR011993">
    <property type="entry name" value="PH-like_dom_sf"/>
</dbReference>
<proteinExistence type="predicted"/>
<dbReference type="SMART" id="SM00462">
    <property type="entry name" value="PTB"/>
    <property type="match status" value="1"/>
</dbReference>
<feature type="domain" description="SAM" evidence="6">
    <location>
        <begin position="2057"/>
        <end position="2122"/>
    </location>
</feature>
<keyword evidence="2 3" id="KW-0040">ANK repeat</keyword>
<feature type="compositionally biased region" description="Polar residues" evidence="4">
    <location>
        <begin position="2410"/>
        <end position="2428"/>
    </location>
</feature>
<feature type="compositionally biased region" description="Low complexity" evidence="4">
    <location>
        <begin position="1487"/>
        <end position="1507"/>
    </location>
</feature>
<feature type="repeat" description="ANK" evidence="3">
    <location>
        <begin position="47"/>
        <end position="79"/>
    </location>
</feature>
<dbReference type="CDD" id="cd01274">
    <property type="entry name" value="PTB_Anks"/>
    <property type="match status" value="1"/>
</dbReference>
<evidence type="ECO:0000259" key="5">
    <source>
        <dbReference type="PROSITE" id="PS01179"/>
    </source>
</evidence>
<feature type="compositionally biased region" description="Polar residues" evidence="4">
    <location>
        <begin position="1719"/>
        <end position="1737"/>
    </location>
</feature>
<dbReference type="InterPro" id="IPR001660">
    <property type="entry name" value="SAM"/>
</dbReference>
<feature type="repeat" description="ANK" evidence="3">
    <location>
        <begin position="222"/>
        <end position="254"/>
    </location>
</feature>
<feature type="repeat" description="ANK" evidence="3">
    <location>
        <begin position="190"/>
        <end position="222"/>
    </location>
</feature>
<dbReference type="InterPro" id="IPR036770">
    <property type="entry name" value="Ankyrin_rpt-contain_sf"/>
</dbReference>
<feature type="compositionally biased region" description="Low complexity" evidence="4">
    <location>
        <begin position="1883"/>
        <end position="1894"/>
    </location>
</feature>
<dbReference type="Gene3D" id="2.30.29.30">
    <property type="entry name" value="Pleckstrin-homology domain (PH domain)/Phosphotyrosine-binding domain (PTB)"/>
    <property type="match status" value="1"/>
</dbReference>
<feature type="compositionally biased region" description="Pro residues" evidence="4">
    <location>
        <begin position="2160"/>
        <end position="2170"/>
    </location>
</feature>
<protein>
    <submittedName>
        <fullName evidence="8">Uncharacterized protein LOC112049876</fullName>
    </submittedName>
</protein>
<accession>A0ABM3LZM5</accession>
<evidence type="ECO:0000256" key="2">
    <source>
        <dbReference type="ARBA" id="ARBA00023043"/>
    </source>
</evidence>
<dbReference type="SMART" id="SM00454">
    <property type="entry name" value="SAM"/>
    <property type="match status" value="2"/>
</dbReference>
<feature type="compositionally biased region" description="Polar residues" evidence="4">
    <location>
        <begin position="1589"/>
        <end position="1603"/>
    </location>
</feature>
<dbReference type="PROSITE" id="PS50105">
    <property type="entry name" value="SAM_DOMAIN"/>
    <property type="match status" value="1"/>
</dbReference>
<dbReference type="InterPro" id="IPR006020">
    <property type="entry name" value="PTB/PI_dom"/>
</dbReference>
<feature type="region of interest" description="Disordered" evidence="4">
    <location>
        <begin position="1872"/>
        <end position="1921"/>
    </location>
</feature>
<dbReference type="InterPro" id="IPR002110">
    <property type="entry name" value="Ankyrin_rpt"/>
</dbReference>
<feature type="compositionally biased region" description="Pro residues" evidence="4">
    <location>
        <begin position="1760"/>
        <end position="1769"/>
    </location>
</feature>
<dbReference type="SUPFAM" id="SSF47769">
    <property type="entry name" value="SAM/Pointed domain"/>
    <property type="match status" value="2"/>
</dbReference>
<dbReference type="SUPFAM" id="SSF50729">
    <property type="entry name" value="PH domain-like"/>
    <property type="match status" value="1"/>
</dbReference>
<feature type="region of interest" description="Disordered" evidence="4">
    <location>
        <begin position="2368"/>
        <end position="2389"/>
    </location>
</feature>
<feature type="region of interest" description="Disordered" evidence="4">
    <location>
        <begin position="1571"/>
        <end position="1603"/>
    </location>
</feature>
<evidence type="ECO:0000256" key="4">
    <source>
        <dbReference type="SAM" id="MobiDB-lite"/>
    </source>
</evidence>
<feature type="region of interest" description="Disordered" evidence="4">
    <location>
        <begin position="1696"/>
        <end position="1775"/>
    </location>
</feature>
<feature type="compositionally biased region" description="Basic and acidic residues" evidence="4">
    <location>
        <begin position="1702"/>
        <end position="1711"/>
    </location>
</feature>
<dbReference type="InterPro" id="IPR033635">
    <property type="entry name" value="ANKS1/Caskin"/>
</dbReference>
<dbReference type="PANTHER" id="PTHR24174">
    <property type="entry name" value="ANKYRIN REPEAT AND STERILE ALPHA MOTIF DOMAIN-CONTAINING PROTEIN 1"/>
    <property type="match status" value="1"/>
</dbReference>
<dbReference type="RefSeq" id="XP_052744532.1">
    <property type="nucleotide sequence ID" value="XM_052888572.1"/>
</dbReference>
<feature type="region of interest" description="Disordered" evidence="4">
    <location>
        <begin position="2406"/>
        <end position="2443"/>
    </location>
</feature>
<feature type="region of interest" description="Disordered" evidence="4">
    <location>
        <begin position="2149"/>
        <end position="2196"/>
    </location>
</feature>
<dbReference type="Proteomes" id="UP001652582">
    <property type="component" value="Chromosome 23"/>
</dbReference>
<gene>
    <name evidence="8" type="primary">LOC112049876</name>
</gene>
<dbReference type="Gene3D" id="1.25.40.20">
    <property type="entry name" value="Ankyrin repeat-containing domain"/>
    <property type="match status" value="2"/>
</dbReference>
<dbReference type="PROSITE" id="PS01179">
    <property type="entry name" value="PID"/>
    <property type="match status" value="1"/>
</dbReference>
<evidence type="ECO:0000313" key="7">
    <source>
        <dbReference type="Proteomes" id="UP001652582"/>
    </source>
</evidence>
<dbReference type="Gene3D" id="1.10.150.50">
    <property type="entry name" value="Transcription Factor, Ets-1"/>
    <property type="match status" value="2"/>
</dbReference>
<evidence type="ECO:0000313" key="8">
    <source>
        <dbReference type="RefSeq" id="XP_052744532.1"/>
    </source>
</evidence>
<dbReference type="Pfam" id="PF00640">
    <property type="entry name" value="PID"/>
    <property type="match status" value="1"/>
</dbReference>
<dbReference type="Pfam" id="PF12796">
    <property type="entry name" value="Ank_2"/>
    <property type="match status" value="3"/>
</dbReference>
<reference evidence="8" key="1">
    <citation type="submission" date="2025-08" db="UniProtKB">
        <authorList>
            <consortium name="RefSeq"/>
        </authorList>
    </citation>
    <scope>IDENTIFICATION</scope>
</reference>
<feature type="domain" description="PID" evidence="5">
    <location>
        <begin position="2227"/>
        <end position="2355"/>
    </location>
</feature>
<feature type="region of interest" description="Disordered" evidence="4">
    <location>
        <begin position="1487"/>
        <end position="1547"/>
    </location>
</feature>
<dbReference type="SUPFAM" id="SSF48403">
    <property type="entry name" value="Ankyrin repeat"/>
    <property type="match status" value="1"/>
</dbReference>
<name>A0ABM3LZM5_BICAN</name>
<evidence type="ECO:0000259" key="6">
    <source>
        <dbReference type="PROSITE" id="PS50105"/>
    </source>
</evidence>
<dbReference type="PROSITE" id="PS50088">
    <property type="entry name" value="ANK_REPEAT"/>
    <property type="match status" value="5"/>
</dbReference>
<feature type="repeat" description="ANK" evidence="3">
    <location>
        <begin position="115"/>
        <end position="147"/>
    </location>
</feature>
<evidence type="ECO:0000256" key="3">
    <source>
        <dbReference type="PROSITE-ProRule" id="PRU00023"/>
    </source>
</evidence>
<dbReference type="InterPro" id="IPR013761">
    <property type="entry name" value="SAM/pointed_sf"/>
</dbReference>
<evidence type="ECO:0000256" key="1">
    <source>
        <dbReference type="ARBA" id="ARBA00022737"/>
    </source>
</evidence>
<dbReference type="PROSITE" id="PS50297">
    <property type="entry name" value="ANK_REP_REGION"/>
    <property type="match status" value="5"/>
</dbReference>